<protein>
    <submittedName>
        <fullName evidence="1">Meiotic recombination protein REC114-like protein</fullName>
    </submittedName>
</protein>
<sequence>MASSVKYSWRLKKYAKFLYEDDWNEYDEEAETMDVPCKGTWRLCSGESMDLILSYLESDHFLLSRGDIILESFSLINSKSWIKGVAKEDSLLLTCQLKEGNVRRFRIQFDAIDGKDGTENRKQCTAILEKHFPISDYACDNGDMRQSEVSKLDGSIFDKLKLRKGYSVEISDENLKEIVTLCMTDSSFPT</sequence>
<accession>A0A087U8K3</accession>
<keyword evidence="2" id="KW-1185">Reference proteome</keyword>
<dbReference type="Proteomes" id="UP000054359">
    <property type="component" value="Unassembled WGS sequence"/>
</dbReference>
<proteinExistence type="predicted"/>
<organism evidence="1 2">
    <name type="scientific">Stegodyphus mimosarum</name>
    <name type="common">African social velvet spider</name>
    <dbReference type="NCBI Taxonomy" id="407821"/>
    <lineage>
        <taxon>Eukaryota</taxon>
        <taxon>Metazoa</taxon>
        <taxon>Ecdysozoa</taxon>
        <taxon>Arthropoda</taxon>
        <taxon>Chelicerata</taxon>
        <taxon>Arachnida</taxon>
        <taxon>Araneae</taxon>
        <taxon>Araneomorphae</taxon>
        <taxon>Entelegynae</taxon>
        <taxon>Eresoidea</taxon>
        <taxon>Eresidae</taxon>
        <taxon>Stegodyphus</taxon>
    </lineage>
</organism>
<dbReference type="OrthoDB" id="6479200at2759"/>
<name>A0A087U8K3_STEMI</name>
<dbReference type="Pfam" id="PF15165">
    <property type="entry name" value="REC114-like"/>
    <property type="match status" value="1"/>
</dbReference>
<reference evidence="1 2" key="1">
    <citation type="submission" date="2013-11" db="EMBL/GenBank/DDBJ databases">
        <title>Genome sequencing of Stegodyphus mimosarum.</title>
        <authorList>
            <person name="Bechsgaard J."/>
        </authorList>
    </citation>
    <scope>NUCLEOTIDE SEQUENCE [LARGE SCALE GENOMIC DNA]</scope>
</reference>
<dbReference type="PANTHER" id="PTHR34921:SF1">
    <property type="entry name" value="MEIOTIC RECOMBINATION PROTEIN REC114"/>
    <property type="match status" value="1"/>
</dbReference>
<evidence type="ECO:0000313" key="2">
    <source>
        <dbReference type="Proteomes" id="UP000054359"/>
    </source>
</evidence>
<dbReference type="InterPro" id="IPR029168">
    <property type="entry name" value="REC114L"/>
</dbReference>
<feature type="non-terminal residue" evidence="1">
    <location>
        <position position="190"/>
    </location>
</feature>
<gene>
    <name evidence="1" type="ORF">X975_18105</name>
</gene>
<evidence type="ECO:0000313" key="1">
    <source>
        <dbReference type="EMBL" id="KFM73692.1"/>
    </source>
</evidence>
<dbReference type="PANTHER" id="PTHR34921">
    <property type="entry name" value="MEIOTIC RECOMBINATION PROTEIN REC114"/>
    <property type="match status" value="1"/>
</dbReference>
<dbReference type="EMBL" id="KK118723">
    <property type="protein sequence ID" value="KFM73692.1"/>
    <property type="molecule type" value="Genomic_DNA"/>
</dbReference>
<dbReference type="AlphaFoldDB" id="A0A087U8K3"/>
<dbReference type="STRING" id="407821.A0A087U8K3"/>
<dbReference type="OMA" id="SISHECV"/>